<proteinExistence type="inferred from homology"/>
<keyword evidence="8" id="KW-1185">Reference proteome</keyword>
<dbReference type="InterPro" id="IPR013783">
    <property type="entry name" value="Ig-like_fold"/>
</dbReference>
<dbReference type="PANTHER" id="PTHR36108:SF13">
    <property type="entry name" value="COLOSSIN-B-RELATED"/>
    <property type="match status" value="1"/>
</dbReference>
<dbReference type="PANTHER" id="PTHR36108">
    <property type="entry name" value="COLOSSIN-B-RELATED"/>
    <property type="match status" value="1"/>
</dbReference>
<evidence type="ECO:0000256" key="1">
    <source>
        <dbReference type="ARBA" id="ARBA00007257"/>
    </source>
</evidence>
<dbReference type="EMBL" id="JACOOY010000022">
    <property type="protein sequence ID" value="MBC5666199.1"/>
    <property type="molecule type" value="Genomic_DNA"/>
</dbReference>
<reference evidence="7 8" key="1">
    <citation type="submission" date="2020-08" db="EMBL/GenBank/DDBJ databases">
        <title>Genome public.</title>
        <authorList>
            <person name="Liu C."/>
            <person name="Sun Q."/>
        </authorList>
    </citation>
    <scope>NUCLEOTIDE SEQUENCE [LARGE SCALE GENOMIC DNA]</scope>
    <source>
        <strain evidence="7 8">NSJ-36</strain>
    </source>
</reference>
<dbReference type="Pfam" id="PF17802">
    <property type="entry name" value="SpaA"/>
    <property type="match status" value="6"/>
</dbReference>
<feature type="signal peptide" evidence="4">
    <location>
        <begin position="1"/>
        <end position="28"/>
    </location>
</feature>
<feature type="chain" id="PRO_5047288383" evidence="4">
    <location>
        <begin position="29"/>
        <end position="910"/>
    </location>
</feature>
<keyword evidence="3 4" id="KW-0732">Signal</keyword>
<feature type="domain" description="SpaA-like prealbumin fold" evidence="5">
    <location>
        <begin position="743"/>
        <end position="845"/>
    </location>
</feature>
<feature type="domain" description="SpaA-like prealbumin fold" evidence="5">
    <location>
        <begin position="298"/>
        <end position="364"/>
    </location>
</feature>
<protein>
    <submittedName>
        <fullName evidence="7">Uncharacterized protein</fullName>
    </submittedName>
</protein>
<evidence type="ECO:0000256" key="4">
    <source>
        <dbReference type="SAM" id="SignalP"/>
    </source>
</evidence>
<dbReference type="RefSeq" id="WP_186856188.1">
    <property type="nucleotide sequence ID" value="NZ_JACOOY010000022.1"/>
</dbReference>
<feature type="domain" description="SpaA-like prealbumin fold" evidence="5">
    <location>
        <begin position="369"/>
        <end position="468"/>
    </location>
</feature>
<gene>
    <name evidence="7" type="ORF">H8S07_13260</name>
</gene>
<comment type="caution">
    <text evidence="7">The sequence shown here is derived from an EMBL/GenBank/DDBJ whole genome shotgun (WGS) entry which is preliminary data.</text>
</comment>
<comment type="similarity">
    <text evidence="1">Belongs to the serine-aspartate repeat-containing protein (SDr) family.</text>
</comment>
<organism evidence="7 8">
    <name type="scientific">Dorea hominis</name>
    <dbReference type="NCBI Taxonomy" id="2763040"/>
    <lineage>
        <taxon>Bacteria</taxon>
        <taxon>Bacillati</taxon>
        <taxon>Bacillota</taxon>
        <taxon>Clostridia</taxon>
        <taxon>Lachnospirales</taxon>
        <taxon>Lachnospiraceae</taxon>
        <taxon>Dorea</taxon>
    </lineage>
</organism>
<dbReference type="InterPro" id="IPR046751">
    <property type="entry name" value="TED_2"/>
</dbReference>
<feature type="domain" description="SpaA-like prealbumin fold" evidence="5">
    <location>
        <begin position="484"/>
        <end position="568"/>
    </location>
</feature>
<evidence type="ECO:0000259" key="5">
    <source>
        <dbReference type="Pfam" id="PF17802"/>
    </source>
</evidence>
<dbReference type="InterPro" id="IPR041033">
    <property type="entry name" value="SpaA_PFL_dom_1"/>
</dbReference>
<evidence type="ECO:0000256" key="2">
    <source>
        <dbReference type="ARBA" id="ARBA00022525"/>
    </source>
</evidence>
<name>A0ABR7EZP0_9FIRM</name>
<feature type="domain" description="SpaA-like prealbumin fold" evidence="5">
    <location>
        <begin position="655"/>
        <end position="739"/>
    </location>
</feature>
<evidence type="ECO:0000313" key="8">
    <source>
        <dbReference type="Proteomes" id="UP000647235"/>
    </source>
</evidence>
<accession>A0ABR7EZP0</accession>
<evidence type="ECO:0000256" key="3">
    <source>
        <dbReference type="ARBA" id="ARBA00022729"/>
    </source>
</evidence>
<evidence type="ECO:0000313" key="7">
    <source>
        <dbReference type="EMBL" id="MBC5666199.1"/>
    </source>
</evidence>
<keyword evidence="2" id="KW-0964">Secreted</keyword>
<dbReference type="Gene3D" id="2.60.40.10">
    <property type="entry name" value="Immunoglobulins"/>
    <property type="match status" value="6"/>
</dbReference>
<dbReference type="Proteomes" id="UP000647235">
    <property type="component" value="Unassembled WGS sequence"/>
</dbReference>
<evidence type="ECO:0000259" key="6">
    <source>
        <dbReference type="Pfam" id="PF20610"/>
    </source>
</evidence>
<feature type="domain" description="Thioester" evidence="6">
    <location>
        <begin position="42"/>
        <end position="147"/>
    </location>
</feature>
<sequence>MKNIKKWIAAFLAIVMCASILPNLPASAAADKVAYHGKMTYGGVTVGKFSVNGKVAFCMEHKKSTPPTGTKLTTSIYKNKNVQKVLYYGWKGQEQWNGFKSEAQGYVCTSLALSYYYSGAKSVISLGGPTDAKIGLSKFLNYIKNKTVPSKEVDFSVSVAKSYISGSVQRTKNITFKADSRNKVTITLPKNVTLKRVTGKTSGTTGKVQIYGGSTFYLTAPLSMSGAFSTGKIKGTLHEFQSILCKTKSAKTQNLIKSGVKDPTKTTSLKVEWTAAPGKVIIKKMLKSTAGVEVAAGAGVEFTAINSTTKKKVVFKTDSKGVAEVTLSAGDWIVYETDAPEGYTPANPFKVHIVGATIAKKIVNQEINSIQILKKDAVTGKPLANATFKIRSKETGEDITWKKEDGSSFVEFTTGDNGVAILPYATSVKEGETESLNYLQPGEYELVETDAPEGYFKAKDLTFSIKDGWKGEPISLTVSDQPTEILISKTDITGEKELPGAELSVTDEEGNEIDHWISEEEAHKITGLVVGKKYTLTEVLAPDGYCKANSIEFTVKDEGSQKVVMKDKQVIISKTDITGEKELPRAELSLTDEEGNELDHWTSGEEPHVISGLVVGKKYILSEKVAPSEYCKANDITFTVADDGKNQKVVMKDKQVQILKLDEKTKKPLVGAELVIKDEKGNEIDRWISEETPHKVDGLIVGQKYILSEKTAPDGYSKAKDVEFTVKDDGETQTVEMKDVRTRIEVKKLASDTKKLLEGCKLQIIAAEDIKSEAKLGEDDQKILYKKGKVIEEFSSGKTSWKKEKFPAGKYILHEVSCPKKYKLAKDVKFTIKKTSKLQTVVMIDELQIGTIDTNIPHSGREDKNTNVKTGDQANPLLSVILLAGSAALVLYIKKRQGKEEEDEEAKEKK</sequence>
<dbReference type="Pfam" id="PF20610">
    <property type="entry name" value="TED_2"/>
    <property type="match status" value="1"/>
</dbReference>
<feature type="domain" description="SpaA-like prealbumin fold" evidence="5">
    <location>
        <begin position="569"/>
        <end position="654"/>
    </location>
</feature>